<dbReference type="Gene3D" id="1.10.287.130">
    <property type="match status" value="1"/>
</dbReference>
<feature type="domain" description="Histidine kinase" evidence="14">
    <location>
        <begin position="247"/>
        <end position="463"/>
    </location>
</feature>
<keyword evidence="11" id="KW-0902">Two-component regulatory system</keyword>
<dbReference type="PRINTS" id="PR00344">
    <property type="entry name" value="BCTRLSENSOR"/>
</dbReference>
<evidence type="ECO:0000256" key="3">
    <source>
        <dbReference type="ARBA" id="ARBA00012438"/>
    </source>
</evidence>
<keyword evidence="5" id="KW-0808">Transferase</keyword>
<dbReference type="Gene3D" id="3.30.565.10">
    <property type="entry name" value="Histidine kinase-like ATPase, C-terminal domain"/>
    <property type="match status" value="1"/>
</dbReference>
<dbReference type="PANTHER" id="PTHR45436:SF14">
    <property type="entry name" value="SENSOR PROTEIN QSEC"/>
    <property type="match status" value="1"/>
</dbReference>
<keyword evidence="17" id="KW-1185">Reference proteome</keyword>
<dbReference type="Proteomes" id="UP000437862">
    <property type="component" value="Chromosome"/>
</dbReference>
<dbReference type="PROSITE" id="PS50885">
    <property type="entry name" value="HAMP"/>
    <property type="match status" value="1"/>
</dbReference>
<dbReference type="PANTHER" id="PTHR45436">
    <property type="entry name" value="SENSOR HISTIDINE KINASE YKOH"/>
    <property type="match status" value="1"/>
</dbReference>
<accession>A0ABX6FZH2</accession>
<keyword evidence="9" id="KW-0067">ATP-binding</keyword>
<dbReference type="Pfam" id="PF02518">
    <property type="entry name" value="HATPase_c"/>
    <property type="match status" value="1"/>
</dbReference>
<dbReference type="InterPro" id="IPR005467">
    <property type="entry name" value="His_kinase_dom"/>
</dbReference>
<sequence length="472" mass="51095">MALRTYCAALVGPSLMRRLLLAQVALLALLWSLGVGFVAYEGGQDEASLKEDRLYDAVLAVADHLADQPARQLDAFRHVELALGEEIDAGLGPKLVFEQGGRVLYRSAGAPEHLTTRRIGAIEMLHADGKKWRARTKVSPRTGLRMTLIVPADPFSIFITLNSHGLYLLPLLISIPFLLIPAWLSIRLALRPWNRVAAEVASRGPRDLAPLAFRPRHRELAGMVENINSLMRRLQEASERERAFIADAAHELRTPLAAMRVNVEALQAQAVEPRQRELLAGVVSGVARATRLVGQLLNLMRSDASRPEQAGPVALDELLQDRMATLSGIADTRGVELALAAEPGLAVHGWRESLTSLIDNLVDNAIKYSPDGGTVDVRLARDGDMAVLTVADEGPGIDAALRERVFDRFFRDPRQTQSGSGLGLSIVLAAVQRHGGAVVLEEAREEEREGAGLLARVRLPLAAQAGLAAPAG</sequence>
<dbReference type="Pfam" id="PF00512">
    <property type="entry name" value="HisKA"/>
    <property type="match status" value="1"/>
</dbReference>
<evidence type="ECO:0000313" key="16">
    <source>
        <dbReference type="EMBL" id="QGZ42927.1"/>
    </source>
</evidence>
<evidence type="ECO:0000259" key="15">
    <source>
        <dbReference type="PROSITE" id="PS50885"/>
    </source>
</evidence>
<dbReference type="EC" id="2.7.13.3" evidence="3"/>
<keyword evidence="6 13" id="KW-0812">Transmembrane</keyword>
<dbReference type="PROSITE" id="PS50109">
    <property type="entry name" value="HIS_KIN"/>
    <property type="match status" value="1"/>
</dbReference>
<keyword evidence="7" id="KW-0547">Nucleotide-binding</keyword>
<dbReference type="InterPro" id="IPR004358">
    <property type="entry name" value="Sig_transdc_His_kin-like_C"/>
</dbReference>
<dbReference type="CDD" id="cd00082">
    <property type="entry name" value="HisKA"/>
    <property type="match status" value="1"/>
</dbReference>
<dbReference type="InterPro" id="IPR036890">
    <property type="entry name" value="HATPase_C_sf"/>
</dbReference>
<evidence type="ECO:0000256" key="12">
    <source>
        <dbReference type="ARBA" id="ARBA00023136"/>
    </source>
</evidence>
<dbReference type="InterPro" id="IPR003660">
    <property type="entry name" value="HAMP_dom"/>
</dbReference>
<dbReference type="InterPro" id="IPR003661">
    <property type="entry name" value="HisK_dim/P_dom"/>
</dbReference>
<dbReference type="CDD" id="cd00075">
    <property type="entry name" value="HATPase"/>
    <property type="match status" value="1"/>
</dbReference>
<name>A0ABX6FZH2_9BURK</name>
<dbReference type="InterPro" id="IPR036097">
    <property type="entry name" value="HisK_dim/P_sf"/>
</dbReference>
<organism evidence="16 17">
    <name type="scientific">Pseudoduganella flava</name>
    <dbReference type="NCBI Taxonomy" id="871742"/>
    <lineage>
        <taxon>Bacteria</taxon>
        <taxon>Pseudomonadati</taxon>
        <taxon>Pseudomonadota</taxon>
        <taxon>Betaproteobacteria</taxon>
        <taxon>Burkholderiales</taxon>
        <taxon>Oxalobacteraceae</taxon>
        <taxon>Telluria group</taxon>
        <taxon>Pseudoduganella</taxon>
    </lineage>
</organism>
<evidence type="ECO:0000256" key="8">
    <source>
        <dbReference type="ARBA" id="ARBA00022777"/>
    </source>
</evidence>
<keyword evidence="12 13" id="KW-0472">Membrane</keyword>
<dbReference type="EMBL" id="CP046904">
    <property type="protein sequence ID" value="QGZ42927.1"/>
    <property type="molecule type" value="Genomic_DNA"/>
</dbReference>
<evidence type="ECO:0000256" key="13">
    <source>
        <dbReference type="SAM" id="Phobius"/>
    </source>
</evidence>
<evidence type="ECO:0000256" key="6">
    <source>
        <dbReference type="ARBA" id="ARBA00022692"/>
    </source>
</evidence>
<evidence type="ECO:0000313" key="17">
    <source>
        <dbReference type="Proteomes" id="UP000437862"/>
    </source>
</evidence>
<evidence type="ECO:0000256" key="1">
    <source>
        <dbReference type="ARBA" id="ARBA00000085"/>
    </source>
</evidence>
<protein>
    <recommendedName>
        <fullName evidence="3">histidine kinase</fullName>
        <ecNumber evidence="3">2.7.13.3</ecNumber>
    </recommendedName>
</protein>
<proteinExistence type="predicted"/>
<dbReference type="InterPro" id="IPR050428">
    <property type="entry name" value="TCS_sensor_his_kinase"/>
</dbReference>
<evidence type="ECO:0000256" key="11">
    <source>
        <dbReference type="ARBA" id="ARBA00023012"/>
    </source>
</evidence>
<dbReference type="SMART" id="SM00387">
    <property type="entry name" value="HATPase_c"/>
    <property type="match status" value="1"/>
</dbReference>
<gene>
    <name evidence="16" type="ORF">GO485_04335</name>
</gene>
<feature type="transmembrane region" description="Helical" evidence="13">
    <location>
        <begin position="167"/>
        <end position="186"/>
    </location>
</feature>
<dbReference type="SUPFAM" id="SSF55874">
    <property type="entry name" value="ATPase domain of HSP90 chaperone/DNA topoisomerase II/histidine kinase"/>
    <property type="match status" value="1"/>
</dbReference>
<keyword evidence="4" id="KW-0597">Phosphoprotein</keyword>
<comment type="catalytic activity">
    <reaction evidence="1">
        <text>ATP + protein L-histidine = ADP + protein N-phospho-L-histidine.</text>
        <dbReference type="EC" id="2.7.13.3"/>
    </reaction>
</comment>
<dbReference type="GO" id="GO:0016301">
    <property type="term" value="F:kinase activity"/>
    <property type="evidence" value="ECO:0007669"/>
    <property type="project" value="UniProtKB-KW"/>
</dbReference>
<evidence type="ECO:0000256" key="10">
    <source>
        <dbReference type="ARBA" id="ARBA00022989"/>
    </source>
</evidence>
<evidence type="ECO:0000259" key="14">
    <source>
        <dbReference type="PROSITE" id="PS50109"/>
    </source>
</evidence>
<evidence type="ECO:0000256" key="2">
    <source>
        <dbReference type="ARBA" id="ARBA00004141"/>
    </source>
</evidence>
<comment type="subcellular location">
    <subcellularLocation>
        <location evidence="2">Membrane</location>
        <topology evidence="2">Multi-pass membrane protein</topology>
    </subcellularLocation>
</comment>
<evidence type="ECO:0000256" key="9">
    <source>
        <dbReference type="ARBA" id="ARBA00022840"/>
    </source>
</evidence>
<reference evidence="16 17" key="1">
    <citation type="submission" date="2019-12" db="EMBL/GenBank/DDBJ databases">
        <title>Draft Genome Sequences of Six Type Strains of the Genus Massilia.</title>
        <authorList>
            <person name="Miess H."/>
            <person name="Frediansyah A."/>
            <person name="Goeker M."/>
            <person name="Gross H."/>
        </authorList>
    </citation>
    <scope>NUCLEOTIDE SEQUENCE [LARGE SCALE GENOMIC DNA]</scope>
    <source>
        <strain evidence="16 17">DSM 26639</strain>
    </source>
</reference>
<dbReference type="InterPro" id="IPR003594">
    <property type="entry name" value="HATPase_dom"/>
</dbReference>
<evidence type="ECO:0000256" key="7">
    <source>
        <dbReference type="ARBA" id="ARBA00022741"/>
    </source>
</evidence>
<dbReference type="SMART" id="SM00388">
    <property type="entry name" value="HisKA"/>
    <property type="match status" value="1"/>
</dbReference>
<keyword evidence="10 13" id="KW-1133">Transmembrane helix</keyword>
<evidence type="ECO:0000256" key="5">
    <source>
        <dbReference type="ARBA" id="ARBA00022679"/>
    </source>
</evidence>
<evidence type="ECO:0000256" key="4">
    <source>
        <dbReference type="ARBA" id="ARBA00022553"/>
    </source>
</evidence>
<keyword evidence="8 16" id="KW-0418">Kinase</keyword>
<feature type="domain" description="HAMP" evidence="15">
    <location>
        <begin position="187"/>
        <end position="239"/>
    </location>
</feature>
<dbReference type="SUPFAM" id="SSF47384">
    <property type="entry name" value="Homodimeric domain of signal transducing histidine kinase"/>
    <property type="match status" value="1"/>
</dbReference>
<feature type="transmembrane region" description="Helical" evidence="13">
    <location>
        <begin position="20"/>
        <end position="40"/>
    </location>
</feature>